<dbReference type="Pfam" id="PF13561">
    <property type="entry name" value="adh_short_C2"/>
    <property type="match status" value="1"/>
</dbReference>
<dbReference type="PRINTS" id="PR00081">
    <property type="entry name" value="GDHRDH"/>
</dbReference>
<evidence type="ECO:0000313" key="3">
    <source>
        <dbReference type="EMBL" id="SKC42178.1"/>
    </source>
</evidence>
<evidence type="ECO:0000313" key="4">
    <source>
        <dbReference type="Proteomes" id="UP000190827"/>
    </source>
</evidence>
<proteinExistence type="inferred from homology"/>
<comment type="caution">
    <text evidence="3">The sequence shown here is derived from an EMBL/GenBank/DDBJ whole genome shotgun (WGS) entry which is preliminary data.</text>
</comment>
<comment type="similarity">
    <text evidence="1">Belongs to the short-chain dehydrogenases/reductases (SDR) family.</text>
</comment>
<evidence type="ECO:0008006" key="5">
    <source>
        <dbReference type="Google" id="ProtNLM"/>
    </source>
</evidence>
<dbReference type="InterPro" id="IPR002347">
    <property type="entry name" value="SDR_fam"/>
</dbReference>
<dbReference type="PRINTS" id="PR00080">
    <property type="entry name" value="SDRFAMILY"/>
</dbReference>
<dbReference type="InterPro" id="IPR036291">
    <property type="entry name" value="NAD(P)-bd_dom_sf"/>
</dbReference>
<gene>
    <name evidence="3" type="ORF">SAMN06295973_0794</name>
</gene>
<dbReference type="PANTHER" id="PTHR42879:SF2">
    <property type="entry name" value="3-OXOACYL-[ACYL-CARRIER-PROTEIN] REDUCTASE FABG"/>
    <property type="match status" value="1"/>
</dbReference>
<keyword evidence="4" id="KW-1185">Reference proteome</keyword>
<feature type="region of interest" description="Disordered" evidence="2">
    <location>
        <begin position="211"/>
        <end position="234"/>
    </location>
</feature>
<protein>
    <recommendedName>
        <fullName evidence="5">NAD(P)-dependent dehydrogenase, short-chain alcohol dehydrogenase family</fullName>
    </recommendedName>
</protein>
<dbReference type="EMBL" id="FUZO01000001">
    <property type="protein sequence ID" value="SKC42178.1"/>
    <property type="molecule type" value="Genomic_DNA"/>
</dbReference>
<accession>A0ABY1LL74</accession>
<evidence type="ECO:0000256" key="1">
    <source>
        <dbReference type="ARBA" id="ARBA00006484"/>
    </source>
</evidence>
<evidence type="ECO:0000256" key="2">
    <source>
        <dbReference type="SAM" id="MobiDB-lite"/>
    </source>
</evidence>
<dbReference type="InterPro" id="IPR050259">
    <property type="entry name" value="SDR"/>
</dbReference>
<sequence length="287" mass="29498">MPIYRVGMTDTPTPPNRLDTDFSPSRAIVTASDSGIGRATAVALAEAGMDVGITWHTDEAGAQATAEEVRALGRRAAVAQLDTTDLLACGGVVDRLCEELGGLDVFVNNAGTGASTPFLEIGLEEWRQVVAADLDGAFVCIQRAARHLAQGGAGGRIIAVTSVHEHQPRVGSTAYDAAKHGLGGLVKTAAIELAPFGITVNSVAPGEIATPMTGQTDEDPHETERPGIPVGRPGDAREIASVIAFLASPGASYLTGASIPVDGGMLLMGPQAGSHITAQDWRSADSQ</sequence>
<dbReference type="NCBIfam" id="NF009384">
    <property type="entry name" value="PRK12743.1"/>
    <property type="match status" value="1"/>
</dbReference>
<name>A0ABY1LL74_9MICO</name>
<dbReference type="PANTHER" id="PTHR42879">
    <property type="entry name" value="3-OXOACYL-(ACYL-CARRIER-PROTEIN) REDUCTASE"/>
    <property type="match status" value="1"/>
</dbReference>
<dbReference type="SUPFAM" id="SSF51735">
    <property type="entry name" value="NAD(P)-binding Rossmann-fold domains"/>
    <property type="match status" value="1"/>
</dbReference>
<dbReference type="Proteomes" id="UP000190827">
    <property type="component" value="Unassembled WGS sequence"/>
</dbReference>
<reference evidence="3 4" key="1">
    <citation type="submission" date="2017-02" db="EMBL/GenBank/DDBJ databases">
        <authorList>
            <person name="Varghese N."/>
            <person name="Submissions S."/>
        </authorList>
    </citation>
    <scope>NUCLEOTIDE SEQUENCE [LARGE SCALE GENOMIC DNA]</scope>
    <source>
        <strain evidence="3 4">VKM Ac-1787</strain>
    </source>
</reference>
<organism evidence="3 4">
    <name type="scientific">Plantibacter cousiniae</name>
    <name type="common">nom. nud.</name>
    <dbReference type="NCBI Taxonomy" id="199709"/>
    <lineage>
        <taxon>Bacteria</taxon>
        <taxon>Bacillati</taxon>
        <taxon>Actinomycetota</taxon>
        <taxon>Actinomycetes</taxon>
        <taxon>Micrococcales</taxon>
        <taxon>Microbacteriaceae</taxon>
        <taxon>Plantibacter</taxon>
    </lineage>
</organism>
<dbReference type="Gene3D" id="3.40.50.720">
    <property type="entry name" value="NAD(P)-binding Rossmann-like Domain"/>
    <property type="match status" value="1"/>
</dbReference>